<dbReference type="InterPro" id="IPR023799">
    <property type="entry name" value="RbfA_dom_sf"/>
</dbReference>
<accession>X0WJG9</accession>
<reference evidence="1" key="1">
    <citation type="journal article" date="2014" name="Front. Microbiol.">
        <title>High frequency of phylogenetically diverse reductive dehalogenase-homologous genes in deep subseafloor sedimentary metagenomes.</title>
        <authorList>
            <person name="Kawai M."/>
            <person name="Futagami T."/>
            <person name="Toyoda A."/>
            <person name="Takaki Y."/>
            <person name="Nishi S."/>
            <person name="Hori S."/>
            <person name="Arai W."/>
            <person name="Tsubouchi T."/>
            <person name="Morono Y."/>
            <person name="Uchiyama I."/>
            <person name="Ito T."/>
            <person name="Fujiyama A."/>
            <person name="Inagaki F."/>
            <person name="Takami H."/>
        </authorList>
    </citation>
    <scope>NUCLEOTIDE SEQUENCE</scope>
    <source>
        <strain evidence="1">Expedition CK06-06</strain>
    </source>
</reference>
<evidence type="ECO:0008006" key="2">
    <source>
        <dbReference type="Google" id="ProtNLM"/>
    </source>
</evidence>
<protein>
    <recommendedName>
        <fullName evidence="2">Ribosome-binding factor A</fullName>
    </recommendedName>
</protein>
<dbReference type="SUPFAM" id="SSF89919">
    <property type="entry name" value="Ribosome-binding factor A, RbfA"/>
    <property type="match status" value="1"/>
</dbReference>
<dbReference type="InterPro" id="IPR015946">
    <property type="entry name" value="KH_dom-like_a/b"/>
</dbReference>
<comment type="caution">
    <text evidence="1">The sequence shown here is derived from an EMBL/GenBank/DDBJ whole genome shotgun (WGS) entry which is preliminary data.</text>
</comment>
<feature type="non-terminal residue" evidence="1">
    <location>
        <position position="41"/>
    </location>
</feature>
<gene>
    <name evidence="1" type="ORF">S01H1_39463</name>
</gene>
<dbReference type="EMBL" id="BARS01024906">
    <property type="protein sequence ID" value="GAG12836.1"/>
    <property type="molecule type" value="Genomic_DNA"/>
</dbReference>
<dbReference type="Gene3D" id="3.30.300.20">
    <property type="match status" value="1"/>
</dbReference>
<dbReference type="AlphaFoldDB" id="X0WJG9"/>
<evidence type="ECO:0000313" key="1">
    <source>
        <dbReference type="EMBL" id="GAG12836.1"/>
    </source>
</evidence>
<proteinExistence type="predicted"/>
<organism evidence="1">
    <name type="scientific">marine sediment metagenome</name>
    <dbReference type="NCBI Taxonomy" id="412755"/>
    <lineage>
        <taxon>unclassified sequences</taxon>
        <taxon>metagenomes</taxon>
        <taxon>ecological metagenomes</taxon>
    </lineage>
</organism>
<sequence>MNQRLQRVAGEIKKEIGRIIYSDLNDPRIGFVTITKVDLSA</sequence>
<name>X0WJG9_9ZZZZ</name>